<dbReference type="NCBIfam" id="NF008139">
    <property type="entry name" value="PRK10887.1"/>
    <property type="match status" value="1"/>
</dbReference>
<evidence type="ECO:0000256" key="2">
    <source>
        <dbReference type="ARBA" id="ARBA00022553"/>
    </source>
</evidence>
<protein>
    <recommendedName>
        <fullName evidence="6 8">Phosphoglucosamine mutase</fullName>
        <ecNumber evidence="6 8">5.4.2.10</ecNumber>
    </recommendedName>
</protein>
<keyword evidence="2 6" id="KW-0597">Phosphoprotein</keyword>
<keyword evidence="4 6" id="KW-0460">Magnesium</keyword>
<comment type="function">
    <text evidence="6 8">Catalyzes the conversion of glucosamine-6-phosphate to glucosamine-1-phosphate.</text>
</comment>
<keyword evidence="3 6" id="KW-0479">Metal-binding</keyword>
<feature type="binding site" evidence="6">
    <location>
        <position position="246"/>
    </location>
    <ligand>
        <name>Mg(2+)</name>
        <dbReference type="ChEBI" id="CHEBI:18420"/>
    </ligand>
</feature>
<feature type="domain" description="Alpha-D-phosphohexomutase alpha/beta/alpha" evidence="10">
    <location>
        <begin position="3"/>
        <end position="140"/>
    </location>
</feature>
<dbReference type="Gene3D" id="3.40.120.10">
    <property type="entry name" value="Alpha-D-Glucose-1,6-Bisphosphate, subunit A, domain 3"/>
    <property type="match status" value="3"/>
</dbReference>
<comment type="PTM">
    <text evidence="6">Activated by phosphorylation.</text>
</comment>
<accession>A0ABU1IS29</accession>
<dbReference type="InterPro" id="IPR005845">
    <property type="entry name" value="A-D-PHexomutase_a/b/a-II"/>
</dbReference>
<dbReference type="InterPro" id="IPR005843">
    <property type="entry name" value="A-D-PHexomutase_C"/>
</dbReference>
<organism evidence="13 14">
    <name type="scientific">Desmospora profundinema</name>
    <dbReference type="NCBI Taxonomy" id="1571184"/>
    <lineage>
        <taxon>Bacteria</taxon>
        <taxon>Bacillati</taxon>
        <taxon>Bacillota</taxon>
        <taxon>Bacilli</taxon>
        <taxon>Bacillales</taxon>
        <taxon>Thermoactinomycetaceae</taxon>
        <taxon>Desmospora</taxon>
    </lineage>
</organism>
<dbReference type="Pfam" id="PF00408">
    <property type="entry name" value="PGM_PMM_IV"/>
    <property type="match status" value="1"/>
</dbReference>
<dbReference type="PRINTS" id="PR00509">
    <property type="entry name" value="PGMPMM"/>
</dbReference>
<feature type="modified residue" description="Phosphoserine" evidence="6">
    <location>
        <position position="105"/>
    </location>
</feature>
<feature type="domain" description="Alpha-D-phosphohexomutase alpha/beta/alpha" evidence="12">
    <location>
        <begin position="261"/>
        <end position="373"/>
    </location>
</feature>
<dbReference type="GO" id="GO:0008966">
    <property type="term" value="F:phosphoglucosamine mutase activity"/>
    <property type="evidence" value="ECO:0007669"/>
    <property type="project" value="UniProtKB-EC"/>
</dbReference>
<comment type="catalytic activity">
    <reaction evidence="6 8">
        <text>alpha-D-glucosamine 1-phosphate = D-glucosamine 6-phosphate</text>
        <dbReference type="Rhea" id="RHEA:23424"/>
        <dbReference type="ChEBI" id="CHEBI:58516"/>
        <dbReference type="ChEBI" id="CHEBI:58725"/>
        <dbReference type="EC" id="5.4.2.10"/>
    </reaction>
</comment>
<evidence type="ECO:0000256" key="5">
    <source>
        <dbReference type="ARBA" id="ARBA00023235"/>
    </source>
</evidence>
<dbReference type="Pfam" id="PF02878">
    <property type="entry name" value="PGM_PMM_I"/>
    <property type="match status" value="1"/>
</dbReference>
<dbReference type="InterPro" id="IPR050060">
    <property type="entry name" value="Phosphoglucosamine_mutase"/>
</dbReference>
<evidence type="ECO:0000256" key="8">
    <source>
        <dbReference type="RuleBase" id="RU004327"/>
    </source>
</evidence>
<name>A0ABU1IS29_9BACL</name>
<gene>
    <name evidence="6" type="primary">glmM</name>
    <name evidence="13" type="ORF">JOE21_003622</name>
</gene>
<evidence type="ECO:0000256" key="3">
    <source>
        <dbReference type="ARBA" id="ARBA00022723"/>
    </source>
</evidence>
<dbReference type="EMBL" id="JAVDQG010000010">
    <property type="protein sequence ID" value="MDR6227599.1"/>
    <property type="molecule type" value="Genomic_DNA"/>
</dbReference>
<dbReference type="SUPFAM" id="SSF55957">
    <property type="entry name" value="Phosphoglucomutase, C-terminal domain"/>
    <property type="match status" value="1"/>
</dbReference>
<keyword evidence="14" id="KW-1185">Reference proteome</keyword>
<feature type="binding site" evidence="6">
    <location>
        <position position="244"/>
    </location>
    <ligand>
        <name>Mg(2+)</name>
        <dbReference type="ChEBI" id="CHEBI:18420"/>
    </ligand>
</feature>
<feature type="active site" description="Phosphoserine intermediate" evidence="6">
    <location>
        <position position="105"/>
    </location>
</feature>
<evidence type="ECO:0000313" key="14">
    <source>
        <dbReference type="Proteomes" id="UP001185012"/>
    </source>
</evidence>
<dbReference type="PROSITE" id="PS00710">
    <property type="entry name" value="PGM_PMM"/>
    <property type="match status" value="1"/>
</dbReference>
<evidence type="ECO:0000256" key="6">
    <source>
        <dbReference type="HAMAP-Rule" id="MF_01554"/>
    </source>
</evidence>
<proteinExistence type="inferred from homology"/>
<evidence type="ECO:0000259" key="10">
    <source>
        <dbReference type="Pfam" id="PF02878"/>
    </source>
</evidence>
<dbReference type="SUPFAM" id="SSF53738">
    <property type="entry name" value="Phosphoglucomutase, first 3 domains"/>
    <property type="match status" value="3"/>
</dbReference>
<dbReference type="CDD" id="cd05802">
    <property type="entry name" value="GlmM"/>
    <property type="match status" value="1"/>
</dbReference>
<dbReference type="InterPro" id="IPR006352">
    <property type="entry name" value="GlmM_bact"/>
</dbReference>
<dbReference type="Pfam" id="PF02879">
    <property type="entry name" value="PGM_PMM_II"/>
    <property type="match status" value="1"/>
</dbReference>
<evidence type="ECO:0000259" key="11">
    <source>
        <dbReference type="Pfam" id="PF02879"/>
    </source>
</evidence>
<comment type="caution">
    <text evidence="13">The sequence shown here is derived from an EMBL/GenBank/DDBJ whole genome shotgun (WGS) entry which is preliminary data.</text>
</comment>
<feature type="domain" description="Alpha-D-phosphohexomutase C-terminal" evidence="9">
    <location>
        <begin position="377"/>
        <end position="443"/>
    </location>
</feature>
<dbReference type="PANTHER" id="PTHR42946">
    <property type="entry name" value="PHOSPHOHEXOSE MUTASE"/>
    <property type="match status" value="1"/>
</dbReference>
<dbReference type="InterPro" id="IPR005846">
    <property type="entry name" value="A-D-PHexomutase_a/b/a-III"/>
</dbReference>
<dbReference type="InterPro" id="IPR005844">
    <property type="entry name" value="A-D-PHexomutase_a/b/a-I"/>
</dbReference>
<dbReference type="InterPro" id="IPR005841">
    <property type="entry name" value="Alpha-D-phosphohexomutase_SF"/>
</dbReference>
<dbReference type="Pfam" id="PF02880">
    <property type="entry name" value="PGM_PMM_III"/>
    <property type="match status" value="1"/>
</dbReference>
<evidence type="ECO:0000256" key="4">
    <source>
        <dbReference type="ARBA" id="ARBA00022842"/>
    </source>
</evidence>
<evidence type="ECO:0000313" key="13">
    <source>
        <dbReference type="EMBL" id="MDR6227599.1"/>
    </source>
</evidence>
<evidence type="ECO:0000256" key="7">
    <source>
        <dbReference type="RuleBase" id="RU004326"/>
    </source>
</evidence>
<dbReference type="HAMAP" id="MF_01554_B">
    <property type="entry name" value="GlmM_B"/>
    <property type="match status" value="1"/>
</dbReference>
<feature type="binding site" evidence="6">
    <location>
        <position position="248"/>
    </location>
    <ligand>
        <name>Mg(2+)</name>
        <dbReference type="ChEBI" id="CHEBI:18420"/>
    </ligand>
</feature>
<dbReference type="InterPro" id="IPR016055">
    <property type="entry name" value="A-D-PHexomutase_a/b/a-I/II/III"/>
</dbReference>
<keyword evidence="5 6" id="KW-0413">Isomerase</keyword>
<feature type="binding site" description="via phosphate group" evidence="6">
    <location>
        <position position="105"/>
    </location>
    <ligand>
        <name>Mg(2+)</name>
        <dbReference type="ChEBI" id="CHEBI:18420"/>
    </ligand>
</feature>
<feature type="domain" description="Alpha-D-phosphohexomutase alpha/beta/alpha" evidence="11">
    <location>
        <begin position="162"/>
        <end position="257"/>
    </location>
</feature>
<comment type="similarity">
    <text evidence="1 6 7">Belongs to the phosphohexose mutase family.</text>
</comment>
<evidence type="ECO:0000256" key="1">
    <source>
        <dbReference type="ARBA" id="ARBA00010231"/>
    </source>
</evidence>
<evidence type="ECO:0000259" key="9">
    <source>
        <dbReference type="Pfam" id="PF00408"/>
    </source>
</evidence>
<dbReference type="Proteomes" id="UP001185012">
    <property type="component" value="Unassembled WGS sequence"/>
</dbReference>
<evidence type="ECO:0000259" key="12">
    <source>
        <dbReference type="Pfam" id="PF02880"/>
    </source>
</evidence>
<dbReference type="InterPro" id="IPR016066">
    <property type="entry name" value="A-D-PHexomutase_CS"/>
</dbReference>
<dbReference type="Gene3D" id="3.30.310.50">
    <property type="entry name" value="Alpha-D-phosphohexomutase, C-terminal domain"/>
    <property type="match status" value="1"/>
</dbReference>
<reference evidence="13 14" key="1">
    <citation type="submission" date="2023-07" db="EMBL/GenBank/DDBJ databases">
        <title>Genomic Encyclopedia of Type Strains, Phase IV (KMG-IV): sequencing the most valuable type-strain genomes for metagenomic binning, comparative biology and taxonomic classification.</title>
        <authorList>
            <person name="Goeker M."/>
        </authorList>
    </citation>
    <scope>NUCLEOTIDE SEQUENCE [LARGE SCALE GENOMIC DNA]</scope>
    <source>
        <strain evidence="13 14">DSM 45903</strain>
    </source>
</reference>
<dbReference type="InterPro" id="IPR036900">
    <property type="entry name" value="A-D-PHexomutase_C_sf"/>
</dbReference>
<dbReference type="RefSeq" id="WP_309868708.1">
    <property type="nucleotide sequence ID" value="NZ_JAVDQG010000010.1"/>
</dbReference>
<comment type="cofactor">
    <cofactor evidence="6">
        <name>Mg(2+)</name>
        <dbReference type="ChEBI" id="CHEBI:18420"/>
    </cofactor>
    <text evidence="6">Binds 1 Mg(2+) ion per subunit.</text>
</comment>
<dbReference type="EC" id="5.4.2.10" evidence="6 8"/>
<sequence>MGKHFGTDGVRGVANRELTPELAYRLGRAGALVLAGDIDGDSREKPRIVVGRDTRLSGEMLEAALIAGMMSMGVNVWLLGVVTTPGVAYLTRELGAQAGVMISASHNPFEDNGIKFFGSDGFKLSDEREERIEQLLASEDRMPRPTGAGIGRTTDKSKEVQRYLDHLRSTIQTDLCGMDIVVDCANGAASKWAPLLLRDLGADVTALHAEPDGVNINVGCGSTHPESLRKEVLQRGAHLGLAFDGDADRLIAVDETGELLDGDHILWICGEYLKEQGLLAHDTIVTTVMSNIGLYKATEAAGIHTEKTRVGDRYVMEAMRLGGYRLGGEQSGHIIFLDHIPTGDGILTALQLLQVVKEKATTLNQLASTMKKYPQILVNVRVDSKDGWDQNAAIANKIREVEQFLGDNGRVLVRPSGTEPLIRVMAEGPDEDELKKQVESIADVIRAELTPAAKNA</sequence>
<dbReference type="NCBIfam" id="TIGR01455">
    <property type="entry name" value="glmM"/>
    <property type="match status" value="1"/>
</dbReference>
<dbReference type="PANTHER" id="PTHR42946:SF1">
    <property type="entry name" value="PHOSPHOGLUCOMUTASE (ALPHA-D-GLUCOSE-1,6-BISPHOSPHATE-DEPENDENT)"/>
    <property type="match status" value="1"/>
</dbReference>